<dbReference type="Pfam" id="PF01653">
    <property type="entry name" value="DNA_ligase_aden"/>
    <property type="match status" value="1"/>
</dbReference>
<proteinExistence type="inferred from homology"/>
<dbReference type="InterPro" id="IPR013839">
    <property type="entry name" value="DNAligase_adenylation"/>
</dbReference>
<keyword evidence="6 12" id="KW-0862">Zinc</keyword>
<evidence type="ECO:0000256" key="3">
    <source>
        <dbReference type="ARBA" id="ARBA00022705"/>
    </source>
</evidence>
<dbReference type="InterPro" id="IPR001357">
    <property type="entry name" value="BRCT_dom"/>
</dbReference>
<dbReference type="PIRSF" id="PIRSF001604">
    <property type="entry name" value="LigA"/>
    <property type="match status" value="1"/>
</dbReference>
<dbReference type="Pfam" id="PF03120">
    <property type="entry name" value="OB_DNA_ligase"/>
    <property type="match status" value="1"/>
</dbReference>
<dbReference type="SUPFAM" id="SSF47781">
    <property type="entry name" value="RuvA domain 2-like"/>
    <property type="match status" value="1"/>
</dbReference>
<dbReference type="NCBIfam" id="TIGR00575">
    <property type="entry name" value="dnlj"/>
    <property type="match status" value="1"/>
</dbReference>
<dbReference type="InterPro" id="IPR004149">
    <property type="entry name" value="Znf_DNAligase_C4"/>
</dbReference>
<dbReference type="SMART" id="SM00532">
    <property type="entry name" value="LIGANc"/>
    <property type="match status" value="1"/>
</dbReference>
<keyword evidence="7 12" id="KW-0460">Magnesium</keyword>
<keyword evidence="2 12" id="KW-0436">Ligase</keyword>
<dbReference type="EMBL" id="BAABCK010000002">
    <property type="protein sequence ID" value="GAA3713764.1"/>
    <property type="molecule type" value="Genomic_DNA"/>
</dbReference>
<keyword evidence="16" id="KW-1185">Reference proteome</keyword>
<dbReference type="Gene3D" id="6.20.10.30">
    <property type="match status" value="1"/>
</dbReference>
<dbReference type="InterPro" id="IPR010994">
    <property type="entry name" value="RuvA_2-like"/>
</dbReference>
<feature type="binding site" evidence="12">
    <location>
        <position position="436"/>
    </location>
    <ligand>
        <name>Zn(2+)</name>
        <dbReference type="ChEBI" id="CHEBI:29105"/>
    </ligand>
</feature>
<keyword evidence="3 12" id="KW-0235">DNA replication</keyword>
<evidence type="ECO:0000313" key="16">
    <source>
        <dbReference type="Proteomes" id="UP001500920"/>
    </source>
</evidence>
<feature type="domain" description="BRCT" evidence="14">
    <location>
        <begin position="599"/>
        <end position="665"/>
    </location>
</feature>
<dbReference type="InterPro" id="IPR001679">
    <property type="entry name" value="DNA_ligase"/>
</dbReference>
<dbReference type="Gene3D" id="3.30.1490.70">
    <property type="match status" value="1"/>
</dbReference>
<keyword evidence="4 12" id="KW-0479">Metal-binding</keyword>
<keyword evidence="9 12" id="KW-0234">DNA repair</keyword>
<dbReference type="InterPro" id="IPR018239">
    <property type="entry name" value="DNA_ligase_AS"/>
</dbReference>
<accession>A0ABP7E3I5</accession>
<gene>
    <name evidence="12 15" type="primary">ligA</name>
    <name evidence="15" type="ORF">GCM10022378_00740</name>
</gene>
<evidence type="ECO:0000313" key="15">
    <source>
        <dbReference type="EMBL" id="GAA3713764.1"/>
    </source>
</evidence>
<evidence type="ECO:0000256" key="8">
    <source>
        <dbReference type="ARBA" id="ARBA00023027"/>
    </source>
</evidence>
<dbReference type="SUPFAM" id="SSF52113">
    <property type="entry name" value="BRCT domain"/>
    <property type="match status" value="1"/>
</dbReference>
<dbReference type="SUPFAM" id="SSF50249">
    <property type="entry name" value="Nucleic acid-binding proteins"/>
    <property type="match status" value="1"/>
</dbReference>
<dbReference type="HAMAP" id="MF_01588">
    <property type="entry name" value="DNA_ligase_A"/>
    <property type="match status" value="1"/>
</dbReference>
<name>A0ABP7E3I5_9STAP</name>
<feature type="active site" description="N6-AMP-lysine intermediate" evidence="12">
    <location>
        <position position="109"/>
    </location>
</feature>
<dbReference type="InterPro" id="IPR036420">
    <property type="entry name" value="BRCT_dom_sf"/>
</dbReference>
<comment type="caution">
    <text evidence="15">The sequence shown here is derived from an EMBL/GenBank/DDBJ whole genome shotgun (WGS) entry which is preliminary data.</text>
</comment>
<dbReference type="CDD" id="cd17748">
    <property type="entry name" value="BRCT_DNA_ligase_like"/>
    <property type="match status" value="1"/>
</dbReference>
<dbReference type="InterPro" id="IPR012340">
    <property type="entry name" value="NA-bd_OB-fold"/>
</dbReference>
<evidence type="ECO:0000256" key="9">
    <source>
        <dbReference type="ARBA" id="ARBA00023204"/>
    </source>
</evidence>
<dbReference type="InterPro" id="IPR003583">
    <property type="entry name" value="Hlx-hairpin-Hlx_DNA-bd_motif"/>
</dbReference>
<feature type="binding site" evidence="12">
    <location>
        <position position="164"/>
    </location>
    <ligand>
        <name>NAD(+)</name>
        <dbReference type="ChEBI" id="CHEBI:57540"/>
    </ligand>
</feature>
<dbReference type="Gene3D" id="1.10.287.610">
    <property type="entry name" value="Helix hairpin bin"/>
    <property type="match status" value="1"/>
</dbReference>
<dbReference type="NCBIfam" id="NF005932">
    <property type="entry name" value="PRK07956.1"/>
    <property type="match status" value="1"/>
</dbReference>
<dbReference type="PROSITE" id="PS01055">
    <property type="entry name" value="DNA_LIGASE_N1"/>
    <property type="match status" value="1"/>
</dbReference>
<dbReference type="PROSITE" id="PS01056">
    <property type="entry name" value="DNA_LIGASE_N2"/>
    <property type="match status" value="1"/>
</dbReference>
<dbReference type="Gene3D" id="2.40.50.140">
    <property type="entry name" value="Nucleic acid-binding proteins"/>
    <property type="match status" value="1"/>
</dbReference>
<dbReference type="Pfam" id="PF12826">
    <property type="entry name" value="HHH_2"/>
    <property type="match status" value="1"/>
</dbReference>
<feature type="binding site" evidence="12">
    <location>
        <begin position="78"/>
        <end position="79"/>
    </location>
    <ligand>
        <name>NAD(+)</name>
        <dbReference type="ChEBI" id="CHEBI:57540"/>
    </ligand>
</feature>
<feature type="binding site" evidence="12">
    <location>
        <position position="441"/>
    </location>
    <ligand>
        <name>Zn(2+)</name>
        <dbReference type="ChEBI" id="CHEBI:29105"/>
    </ligand>
</feature>
<evidence type="ECO:0000256" key="4">
    <source>
        <dbReference type="ARBA" id="ARBA00022723"/>
    </source>
</evidence>
<dbReference type="SMART" id="SM00278">
    <property type="entry name" value="HhH1"/>
    <property type="match status" value="3"/>
</dbReference>
<dbReference type="Gene3D" id="1.10.150.20">
    <property type="entry name" value="5' to 3' exonuclease, C-terminal subdomain"/>
    <property type="match status" value="2"/>
</dbReference>
<feature type="binding site" evidence="12">
    <location>
        <position position="325"/>
    </location>
    <ligand>
        <name>NAD(+)</name>
        <dbReference type="ChEBI" id="CHEBI:57540"/>
    </ligand>
</feature>
<comment type="function">
    <text evidence="1 12">DNA ligase that catalyzes the formation of phosphodiester linkages between 5'-phosphoryl and 3'-hydroxyl groups in double-stranded DNA using NAD as a coenzyme and as the energy source for the reaction. It is essential for DNA replication and repair of damaged DNA.</text>
</comment>
<organism evidence="15 16">
    <name type="scientific">Salinicoccus jeotgali</name>
    <dbReference type="NCBI Taxonomy" id="381634"/>
    <lineage>
        <taxon>Bacteria</taxon>
        <taxon>Bacillati</taxon>
        <taxon>Bacillota</taxon>
        <taxon>Bacilli</taxon>
        <taxon>Bacillales</taxon>
        <taxon>Staphylococcaceae</taxon>
        <taxon>Salinicoccus</taxon>
    </lineage>
</organism>
<dbReference type="PANTHER" id="PTHR23389">
    <property type="entry name" value="CHROMOSOME TRANSMISSION FIDELITY FACTOR 18"/>
    <property type="match status" value="1"/>
</dbReference>
<evidence type="ECO:0000256" key="10">
    <source>
        <dbReference type="ARBA" id="ARBA00023211"/>
    </source>
</evidence>
<dbReference type="InterPro" id="IPR041663">
    <property type="entry name" value="DisA/LigA_HHH"/>
</dbReference>
<dbReference type="Pfam" id="PF00533">
    <property type="entry name" value="BRCT"/>
    <property type="match status" value="1"/>
</dbReference>
<dbReference type="InterPro" id="IPR004150">
    <property type="entry name" value="NAD_DNA_ligase_OB"/>
</dbReference>
<dbReference type="Pfam" id="PF14520">
    <property type="entry name" value="HHH_5"/>
    <property type="match status" value="1"/>
</dbReference>
<feature type="binding site" evidence="12">
    <location>
        <position position="421"/>
    </location>
    <ligand>
        <name>Zn(2+)</name>
        <dbReference type="ChEBI" id="CHEBI:29105"/>
    </ligand>
</feature>
<dbReference type="SUPFAM" id="SSF56091">
    <property type="entry name" value="DNA ligase/mRNA capping enzyme, catalytic domain"/>
    <property type="match status" value="2"/>
</dbReference>
<dbReference type="Pfam" id="PF03119">
    <property type="entry name" value="DNA_ligase_ZBD"/>
    <property type="match status" value="1"/>
</dbReference>
<dbReference type="InterPro" id="IPR033136">
    <property type="entry name" value="DNA_ligase_CS"/>
</dbReference>
<evidence type="ECO:0000256" key="1">
    <source>
        <dbReference type="ARBA" id="ARBA00004067"/>
    </source>
</evidence>
<dbReference type="RefSeq" id="WP_344700635.1">
    <property type="nucleotide sequence ID" value="NZ_BAABCK010000002.1"/>
</dbReference>
<feature type="binding site" evidence="12">
    <location>
        <position position="418"/>
    </location>
    <ligand>
        <name>Zn(2+)</name>
        <dbReference type="ChEBI" id="CHEBI:29105"/>
    </ligand>
</feature>
<comment type="cofactor">
    <cofactor evidence="12">
        <name>Mg(2+)</name>
        <dbReference type="ChEBI" id="CHEBI:18420"/>
    </cofactor>
    <cofactor evidence="12">
        <name>Mn(2+)</name>
        <dbReference type="ChEBI" id="CHEBI:29035"/>
    </cofactor>
</comment>
<feature type="binding site" evidence="12">
    <location>
        <position position="130"/>
    </location>
    <ligand>
        <name>NAD(+)</name>
        <dbReference type="ChEBI" id="CHEBI:57540"/>
    </ligand>
</feature>
<evidence type="ECO:0000256" key="7">
    <source>
        <dbReference type="ARBA" id="ARBA00022842"/>
    </source>
</evidence>
<feature type="binding site" evidence="12">
    <location>
        <position position="107"/>
    </location>
    <ligand>
        <name>NAD(+)</name>
        <dbReference type="ChEBI" id="CHEBI:57540"/>
    </ligand>
</feature>
<evidence type="ECO:0000256" key="13">
    <source>
        <dbReference type="RuleBase" id="RU000618"/>
    </source>
</evidence>
<dbReference type="Gene3D" id="3.40.50.10190">
    <property type="entry name" value="BRCT domain"/>
    <property type="match status" value="1"/>
</dbReference>
<feature type="binding site" evidence="12">
    <location>
        <begin position="29"/>
        <end position="33"/>
    </location>
    <ligand>
        <name>NAD(+)</name>
        <dbReference type="ChEBI" id="CHEBI:57540"/>
    </ligand>
</feature>
<dbReference type="SMART" id="SM00292">
    <property type="entry name" value="BRCT"/>
    <property type="match status" value="1"/>
</dbReference>
<keyword evidence="8 12" id="KW-0520">NAD</keyword>
<evidence type="ECO:0000256" key="6">
    <source>
        <dbReference type="ARBA" id="ARBA00022833"/>
    </source>
</evidence>
<feature type="binding site" evidence="12">
    <location>
        <position position="301"/>
    </location>
    <ligand>
        <name>NAD(+)</name>
        <dbReference type="ChEBI" id="CHEBI:57540"/>
    </ligand>
</feature>
<comment type="similarity">
    <text evidence="12">Belongs to the NAD-dependent DNA ligase family. LigA subfamily.</text>
</comment>
<dbReference type="PANTHER" id="PTHR23389:SF9">
    <property type="entry name" value="DNA LIGASE"/>
    <property type="match status" value="1"/>
</dbReference>
<dbReference type="EC" id="6.5.1.2" evidence="12 13"/>
<dbReference type="GO" id="GO:0016874">
    <property type="term" value="F:ligase activity"/>
    <property type="evidence" value="ECO:0007669"/>
    <property type="project" value="UniProtKB-KW"/>
</dbReference>
<dbReference type="CDD" id="cd00114">
    <property type="entry name" value="LIGANc"/>
    <property type="match status" value="1"/>
</dbReference>
<reference evidence="16" key="1">
    <citation type="journal article" date="2019" name="Int. J. Syst. Evol. Microbiol.">
        <title>The Global Catalogue of Microorganisms (GCM) 10K type strain sequencing project: providing services to taxonomists for standard genome sequencing and annotation.</title>
        <authorList>
            <consortium name="The Broad Institute Genomics Platform"/>
            <consortium name="The Broad Institute Genome Sequencing Center for Infectious Disease"/>
            <person name="Wu L."/>
            <person name="Ma J."/>
        </authorList>
    </citation>
    <scope>NUCLEOTIDE SEQUENCE [LARGE SCALE GENOMIC DNA]</scope>
    <source>
        <strain evidence="16">JCM 16981</strain>
    </source>
</reference>
<comment type="catalytic activity">
    <reaction evidence="11 12 13">
        <text>NAD(+) + (deoxyribonucleotide)n-3'-hydroxyl + 5'-phospho-(deoxyribonucleotide)m = (deoxyribonucleotide)n+m + AMP + beta-nicotinamide D-nucleotide.</text>
        <dbReference type="EC" id="6.5.1.2"/>
    </reaction>
</comment>
<dbReference type="Gene3D" id="3.30.470.30">
    <property type="entry name" value="DNA ligase/mRNA capping enzyme"/>
    <property type="match status" value="1"/>
</dbReference>
<evidence type="ECO:0000256" key="12">
    <source>
        <dbReference type="HAMAP-Rule" id="MF_01588"/>
    </source>
</evidence>
<dbReference type="Proteomes" id="UP001500920">
    <property type="component" value="Unassembled WGS sequence"/>
</dbReference>
<evidence type="ECO:0000259" key="14">
    <source>
        <dbReference type="PROSITE" id="PS50172"/>
    </source>
</evidence>
<dbReference type="PROSITE" id="PS50172">
    <property type="entry name" value="BRCT"/>
    <property type="match status" value="1"/>
</dbReference>
<keyword evidence="10 12" id="KW-0464">Manganese</keyword>
<evidence type="ECO:0000256" key="11">
    <source>
        <dbReference type="ARBA" id="ARBA00034005"/>
    </source>
</evidence>
<evidence type="ECO:0000256" key="2">
    <source>
        <dbReference type="ARBA" id="ARBA00022598"/>
    </source>
</evidence>
<protein>
    <recommendedName>
        <fullName evidence="12 13">DNA ligase</fullName>
        <ecNumber evidence="12 13">6.5.1.2</ecNumber>
    </recommendedName>
    <alternativeName>
        <fullName evidence="12">Polydeoxyribonucleotide synthase [NAD(+)]</fullName>
    </alternativeName>
</protein>
<sequence length="679" mass="75352">MEEKIKALQDKLNRYNYEYHVLDAPSVPDSEYDKLLHELIELETAHPEFKTDTSPTVRVGGAVLDRFRKVQHDTPMLSLGNAFDEDSLRAFDKRVKEAVGGVEYMCELKIDGLAVSLKYENGRFVQGATRGDGTVGEDITANLKTIRAIPLELTSPLSFEVRGEAYMPKPAFEKLNEAREAKGEALFQNPRNAAAGSLRQLDPKLAGKRNLSIFLYSVNDLSGLSAKTQDEALKRLDEEGFKTNRERRLVDDIEGVLDYVAYWSNRRNDLDYDIEGVLDYVAYWSNRRNDLDYDIDGIVIKVNALNAQEQLGFTAKSPRWAIAYKFPAEEVVTDLLDIELTVGRTGAITPTAILKPVKVAGTTVARASLHNHELIEEKDIRINDKVIIRKAGDIIPEVVRPILEERTDQEVYKAPTECPGCGHETVKLEDEVAIRCINPGCPAQLVEGMIHFVSRTAMNIDGLGEKVVKQLFDAGLINDVGDIYALTREDLLPLERMGEKKTTNLLEAIEASKSNPLRKLLVGLGIRFVGAKASELIAQEFGTMDEIMAQPKERLVEVPEIGEKIADSIVTYTHHPDFQALVDKLKHYSVNMTEEVQEAAGNAFEGMTFVLTGKLEQLTRNEAKALIEDAGGKVTGSVSQKTDVVVAGEEAGSKLETAQSLGVSVWDEAEFLEKTGRQS</sequence>
<keyword evidence="5 12" id="KW-0227">DNA damage</keyword>
<evidence type="ECO:0000256" key="5">
    <source>
        <dbReference type="ARBA" id="ARBA00022763"/>
    </source>
</evidence>
<dbReference type="InterPro" id="IPR013840">
    <property type="entry name" value="DNAligase_N"/>
</dbReference>